<dbReference type="AlphaFoldDB" id="A0A2T2NY27"/>
<keyword evidence="6" id="KW-1185">Reference proteome</keyword>
<dbReference type="GO" id="GO:0000981">
    <property type="term" value="F:DNA-binding transcription factor activity, RNA polymerase II-specific"/>
    <property type="evidence" value="ECO:0007669"/>
    <property type="project" value="InterPro"/>
</dbReference>
<dbReference type="CDD" id="cd00067">
    <property type="entry name" value="GAL4"/>
    <property type="match status" value="1"/>
</dbReference>
<dbReference type="OrthoDB" id="410267at2759"/>
<evidence type="ECO:0000256" key="2">
    <source>
        <dbReference type="ARBA" id="ARBA00023242"/>
    </source>
</evidence>
<dbReference type="InterPro" id="IPR036864">
    <property type="entry name" value="Zn2-C6_fun-type_DNA-bd_sf"/>
</dbReference>
<proteinExistence type="predicted"/>
<evidence type="ECO:0000256" key="1">
    <source>
        <dbReference type="ARBA" id="ARBA00004123"/>
    </source>
</evidence>
<feature type="compositionally biased region" description="Polar residues" evidence="3">
    <location>
        <begin position="112"/>
        <end position="134"/>
    </location>
</feature>
<dbReference type="SUPFAM" id="SSF57701">
    <property type="entry name" value="Zn2/Cys6 DNA-binding domain"/>
    <property type="match status" value="1"/>
</dbReference>
<dbReference type="InterPro" id="IPR050613">
    <property type="entry name" value="Sec_Metabolite_Reg"/>
</dbReference>
<sequence length="728" mass="81542">MPKHRQTCTRCSMRRQRCDRKTPCSRCIQNKEAHLCTTEWVNGYDPAVHRKYPRKSEHTSPQHQLPLPTGPLRSLNGSTQASYAPISVSGKELPMHFRAQANGGVSGHHSSDASFTTSPSLKDTPNQQEPLPNTGNIDFITFGRSDFPDISIGTLLSDRDAYAHHRALMNGNSIQAREKGPNDISSTIPSGISPAARAVEVFHNQSLLPTKEQIFNMVDYHERNMLYWSGGVYHGPSFRRSLVEAYGQAEELQLAGLDWKWAALLFSILSSSVIGSPEQTSAAWGFSGNDKVRLARQFATATISCLHLGDYASKFHINSVQAVLNLHASEHLVGSTKEWAVCQSASVVIARGLGLHRLAAHPDDGKVDAELTAGQKAAMVQREIGRRVWWALAAQDWLCSTSLGMYTIQRKHFSAAQPGYYDEETFSPVPDDGTPTFPHVGNYLSEVAYLLINYHDDMLDASDIETKYNVVLRYDARMRSLCEEKKPKCLDPRFPFNPDWPRWVAWARRLHQASCSHKIIMIHQSFLGRSFRDPKYTYSRWACATGAKIIIEQMDREREEEEPQWWVEQAFIVTAGICLALDLFHRTEKDPEVREHQLWVTRTIRVLERYPTSSVATHGVRLLTSLITEINKKFDPPQDNQTQDPPPDPGFPDNIAPASIASAAADATQVQSQGSDEPLGPESWGPTANLDVDMNGFETLMDTMPLEAGLDNNMFFESMLSLANSQFM</sequence>
<reference evidence="5 6" key="1">
    <citation type="journal article" date="2018" name="Front. Microbiol.">
        <title>Genome-Wide Analysis of Corynespora cassiicola Leaf Fall Disease Putative Effectors.</title>
        <authorList>
            <person name="Lopez D."/>
            <person name="Ribeiro S."/>
            <person name="Label P."/>
            <person name="Fumanal B."/>
            <person name="Venisse J.S."/>
            <person name="Kohler A."/>
            <person name="de Oliveira R.R."/>
            <person name="Labutti K."/>
            <person name="Lipzen A."/>
            <person name="Lail K."/>
            <person name="Bauer D."/>
            <person name="Ohm R.A."/>
            <person name="Barry K.W."/>
            <person name="Spatafora J."/>
            <person name="Grigoriev I.V."/>
            <person name="Martin F.M."/>
            <person name="Pujade-Renaud V."/>
        </authorList>
    </citation>
    <scope>NUCLEOTIDE SEQUENCE [LARGE SCALE GENOMIC DNA]</scope>
    <source>
        <strain evidence="5 6">Philippines</strain>
    </source>
</reference>
<dbReference type="CDD" id="cd12148">
    <property type="entry name" value="fungal_TF_MHR"/>
    <property type="match status" value="1"/>
</dbReference>
<feature type="region of interest" description="Disordered" evidence="3">
    <location>
        <begin position="101"/>
        <end position="134"/>
    </location>
</feature>
<dbReference type="STRING" id="1448308.A0A2T2NY27"/>
<comment type="subcellular location">
    <subcellularLocation>
        <location evidence="1">Nucleus</location>
    </subcellularLocation>
</comment>
<accession>A0A2T2NY27</accession>
<gene>
    <name evidence="5" type="ORF">BS50DRAFT_309691</name>
</gene>
<evidence type="ECO:0000313" key="6">
    <source>
        <dbReference type="Proteomes" id="UP000240883"/>
    </source>
</evidence>
<dbReference type="Proteomes" id="UP000240883">
    <property type="component" value="Unassembled WGS sequence"/>
</dbReference>
<protein>
    <recommendedName>
        <fullName evidence="4">Zn(2)-C6 fungal-type domain-containing protein</fullName>
    </recommendedName>
</protein>
<dbReference type="PROSITE" id="PS00463">
    <property type="entry name" value="ZN2_CY6_FUNGAL_1"/>
    <property type="match status" value="1"/>
</dbReference>
<organism evidence="5 6">
    <name type="scientific">Corynespora cassiicola Philippines</name>
    <dbReference type="NCBI Taxonomy" id="1448308"/>
    <lineage>
        <taxon>Eukaryota</taxon>
        <taxon>Fungi</taxon>
        <taxon>Dikarya</taxon>
        <taxon>Ascomycota</taxon>
        <taxon>Pezizomycotina</taxon>
        <taxon>Dothideomycetes</taxon>
        <taxon>Pleosporomycetidae</taxon>
        <taxon>Pleosporales</taxon>
        <taxon>Corynesporascaceae</taxon>
        <taxon>Corynespora</taxon>
    </lineage>
</organism>
<evidence type="ECO:0000256" key="3">
    <source>
        <dbReference type="SAM" id="MobiDB-lite"/>
    </source>
</evidence>
<keyword evidence="2" id="KW-0539">Nucleus</keyword>
<feature type="region of interest" description="Disordered" evidence="3">
    <location>
        <begin position="52"/>
        <end position="71"/>
    </location>
</feature>
<dbReference type="EMBL" id="KZ678132">
    <property type="protein sequence ID" value="PSN70269.1"/>
    <property type="molecule type" value="Genomic_DNA"/>
</dbReference>
<dbReference type="PROSITE" id="PS50048">
    <property type="entry name" value="ZN2_CY6_FUNGAL_2"/>
    <property type="match status" value="1"/>
</dbReference>
<dbReference type="PANTHER" id="PTHR31001">
    <property type="entry name" value="UNCHARACTERIZED TRANSCRIPTIONAL REGULATORY PROTEIN"/>
    <property type="match status" value="1"/>
</dbReference>
<feature type="domain" description="Zn(2)-C6 fungal-type" evidence="4">
    <location>
        <begin position="7"/>
        <end position="38"/>
    </location>
</feature>
<evidence type="ECO:0000313" key="5">
    <source>
        <dbReference type="EMBL" id="PSN70269.1"/>
    </source>
</evidence>
<dbReference type="PANTHER" id="PTHR31001:SF90">
    <property type="entry name" value="CENTROMERE DNA-BINDING PROTEIN COMPLEX CBF3 SUBUNIT B"/>
    <property type="match status" value="1"/>
</dbReference>
<dbReference type="GO" id="GO:0008270">
    <property type="term" value="F:zinc ion binding"/>
    <property type="evidence" value="ECO:0007669"/>
    <property type="project" value="InterPro"/>
</dbReference>
<evidence type="ECO:0000259" key="4">
    <source>
        <dbReference type="PROSITE" id="PS50048"/>
    </source>
</evidence>
<feature type="compositionally biased region" description="Low complexity" evidence="3">
    <location>
        <begin position="652"/>
        <end position="667"/>
    </location>
</feature>
<dbReference type="GO" id="GO:0005634">
    <property type="term" value="C:nucleus"/>
    <property type="evidence" value="ECO:0007669"/>
    <property type="project" value="UniProtKB-SubCell"/>
</dbReference>
<name>A0A2T2NY27_CORCC</name>
<feature type="region of interest" description="Disordered" evidence="3">
    <location>
        <begin position="633"/>
        <end position="691"/>
    </location>
</feature>
<dbReference type="InterPro" id="IPR001138">
    <property type="entry name" value="Zn2Cys6_DnaBD"/>
</dbReference>